<evidence type="ECO:0000313" key="4">
    <source>
        <dbReference type="RefSeq" id="XP_056692738.1"/>
    </source>
</evidence>
<feature type="compositionally biased region" description="Basic residues" evidence="1">
    <location>
        <begin position="61"/>
        <end position="70"/>
    </location>
</feature>
<feature type="region of interest" description="Disordered" evidence="1">
    <location>
        <begin position="27"/>
        <end position="136"/>
    </location>
</feature>
<dbReference type="GeneID" id="110803383"/>
<dbReference type="RefSeq" id="XP_056692737.1">
    <property type="nucleotide sequence ID" value="XM_056836759.1"/>
</dbReference>
<dbReference type="RefSeq" id="XP_056692738.1">
    <property type="nucleotide sequence ID" value="XM_056836760.1"/>
</dbReference>
<dbReference type="RefSeq" id="XP_056692739.1">
    <property type="nucleotide sequence ID" value="XM_056836761.1"/>
</dbReference>
<organism evidence="2 6">
    <name type="scientific">Spinacia oleracea</name>
    <name type="common">Spinach</name>
    <dbReference type="NCBI Taxonomy" id="3562"/>
    <lineage>
        <taxon>Eukaryota</taxon>
        <taxon>Viridiplantae</taxon>
        <taxon>Streptophyta</taxon>
        <taxon>Embryophyta</taxon>
        <taxon>Tracheophyta</taxon>
        <taxon>Spermatophyta</taxon>
        <taxon>Magnoliopsida</taxon>
        <taxon>eudicotyledons</taxon>
        <taxon>Gunneridae</taxon>
        <taxon>Pentapetalae</taxon>
        <taxon>Caryophyllales</taxon>
        <taxon>Chenopodiaceae</taxon>
        <taxon>Chenopodioideae</taxon>
        <taxon>Anserineae</taxon>
        <taxon>Spinacia</taxon>
    </lineage>
</organism>
<evidence type="ECO:0000256" key="1">
    <source>
        <dbReference type="SAM" id="MobiDB-lite"/>
    </source>
</evidence>
<reference evidence="2" key="1">
    <citation type="journal article" date="2021" name="Nat. Commun.">
        <title>Genomic analyses provide insights into spinach domestication and the genetic basis of agronomic traits.</title>
        <authorList>
            <person name="Cai X."/>
            <person name="Sun X."/>
            <person name="Xu C."/>
            <person name="Sun H."/>
            <person name="Wang X."/>
            <person name="Ge C."/>
            <person name="Zhang Z."/>
            <person name="Wang Q."/>
            <person name="Fei Z."/>
            <person name="Jiao C."/>
            <person name="Wang Q."/>
        </authorList>
    </citation>
    <scope>NUCLEOTIDE SEQUENCE [LARGE SCALE GENOMIC DNA]</scope>
    <source>
        <strain evidence="2">cv. Varoflay</strain>
    </source>
</reference>
<evidence type="ECO:0000313" key="5">
    <source>
        <dbReference type="RefSeq" id="XP_056692739.1"/>
    </source>
</evidence>
<evidence type="ECO:0000313" key="6">
    <source>
        <dbReference type="RefSeq" id="XP_056692740.1"/>
    </source>
</evidence>
<protein>
    <submittedName>
        <fullName evidence="3 4">Uncharacterized protein</fullName>
    </submittedName>
</protein>
<dbReference type="RefSeq" id="XP_056692740.1">
    <property type="nucleotide sequence ID" value="XM_056836762.1"/>
</dbReference>
<evidence type="ECO:0000313" key="2">
    <source>
        <dbReference type="Proteomes" id="UP000813463"/>
    </source>
</evidence>
<gene>
    <name evidence="3 4 5 6" type="primary">LOC110803383</name>
</gene>
<accession>A0ABM3RAU2</accession>
<sequence>MINRDLETNVTYGHPEVVHDVFYGKPYPINAQSEQPPWLKERVDITTERPSPPPKEALKQSTRKRMKLRRPKNDDASNKVPVENSAKQNECVAPNLDHTMPQENEEGANNADKVDEEYDTESDDGLETGGTYIPKPRVEPTQQKIYDKVLEHNKFENQMLVHDGVHIISRGMLYRSFKKNGEIDMEVMCAWCSLLNSQLADMNIFTTYVIKPTYWDDLFRLGIKEVKYVELVTAMANDIKSDIEKGVIVDEVQKFYKKNDRATRKYILGRLVCSDNNTIKVKEILDLLGIRKVHSL</sequence>
<feature type="compositionally biased region" description="Acidic residues" evidence="1">
    <location>
        <begin position="114"/>
        <end position="126"/>
    </location>
</feature>
<proteinExistence type="predicted"/>
<dbReference type="Proteomes" id="UP000813463">
    <property type="component" value="Chromosome 2"/>
</dbReference>
<name>A0ABM3RAU2_SPIOL</name>
<keyword evidence="2" id="KW-1185">Reference proteome</keyword>
<evidence type="ECO:0000313" key="3">
    <source>
        <dbReference type="RefSeq" id="XP_056692737.1"/>
    </source>
</evidence>
<reference evidence="3 4" key="2">
    <citation type="submission" date="2025-05" db="UniProtKB">
        <authorList>
            <consortium name="RefSeq"/>
        </authorList>
    </citation>
    <scope>IDENTIFICATION</scope>
    <source>
        <tissue evidence="3 4">Leaf</tissue>
    </source>
</reference>